<reference evidence="1 2" key="1">
    <citation type="submission" date="2022-10" db="EMBL/GenBank/DDBJ databases">
        <title>High-quality genome sequences of two octocoral-associated bacteria, Endozoicomonas euniceicola EF212 and Endozoicomonas gorgoniicola PS125.</title>
        <authorList>
            <person name="Chiou Y.-J."/>
            <person name="Chen Y.-H."/>
        </authorList>
    </citation>
    <scope>NUCLEOTIDE SEQUENCE [LARGE SCALE GENOMIC DNA]</scope>
    <source>
        <strain evidence="1 2">PS125</strain>
    </source>
</reference>
<dbReference type="EMBL" id="JAPFCC010000001">
    <property type="protein sequence ID" value="MCW7553702.1"/>
    <property type="molecule type" value="Genomic_DNA"/>
</dbReference>
<dbReference type="InterPro" id="IPR016032">
    <property type="entry name" value="Sig_transdc_resp-reg_C-effctor"/>
</dbReference>
<organism evidence="1 2">
    <name type="scientific">Endozoicomonas gorgoniicola</name>
    <dbReference type="NCBI Taxonomy" id="1234144"/>
    <lineage>
        <taxon>Bacteria</taxon>
        <taxon>Pseudomonadati</taxon>
        <taxon>Pseudomonadota</taxon>
        <taxon>Gammaproteobacteria</taxon>
        <taxon>Oceanospirillales</taxon>
        <taxon>Endozoicomonadaceae</taxon>
        <taxon>Endozoicomonas</taxon>
    </lineage>
</organism>
<evidence type="ECO:0000313" key="1">
    <source>
        <dbReference type="EMBL" id="MCW7553702.1"/>
    </source>
</evidence>
<dbReference type="Proteomes" id="UP001209854">
    <property type="component" value="Unassembled WGS sequence"/>
</dbReference>
<comment type="caution">
    <text evidence="1">The sequence shown here is derived from an EMBL/GenBank/DDBJ whole genome shotgun (WGS) entry which is preliminary data.</text>
</comment>
<sequence length="229" mass="26651">MDINNTDRKKMDNSGDMHAILNLDHQFCYVNPAWYNWYDLNAKQFDAVSRHYSAIPNKIFECCSDRFEVQDNRTIVSRQAVSTFGVHYCKYHKGYRASICTISPIIKNDLVIGLNGHAKLLSRIFIEKQKKIQAEYKITLSDMVMTIGSPDGIGDAMFTSLFLYLIGFNEKQIAYIRNKSIRTIYAQLDTLKFKLNVDNKEQLKEFAIQKQWYLYLPKDLTGKELCMII</sequence>
<evidence type="ECO:0000313" key="2">
    <source>
        <dbReference type="Proteomes" id="UP001209854"/>
    </source>
</evidence>
<dbReference type="SUPFAM" id="SSF46894">
    <property type="entry name" value="C-terminal effector domain of the bipartite response regulators"/>
    <property type="match status" value="1"/>
</dbReference>
<dbReference type="RefSeq" id="WP_262568509.1">
    <property type="nucleotide sequence ID" value="NZ_JAPFCC010000001.1"/>
</dbReference>
<name>A0ABT3MWF2_9GAMM</name>
<accession>A0ABT3MWF2</accession>
<dbReference type="Gene3D" id="1.10.10.10">
    <property type="entry name" value="Winged helix-like DNA-binding domain superfamily/Winged helix DNA-binding domain"/>
    <property type="match status" value="1"/>
</dbReference>
<gene>
    <name evidence="1" type="ORF">NX722_13900</name>
</gene>
<dbReference type="InterPro" id="IPR036388">
    <property type="entry name" value="WH-like_DNA-bd_sf"/>
</dbReference>
<protein>
    <recommendedName>
        <fullName evidence="3">PAS domain-containing protein</fullName>
    </recommendedName>
</protein>
<evidence type="ECO:0008006" key="3">
    <source>
        <dbReference type="Google" id="ProtNLM"/>
    </source>
</evidence>
<keyword evidence="2" id="KW-1185">Reference proteome</keyword>
<proteinExistence type="predicted"/>